<keyword evidence="2" id="KW-1133">Transmembrane helix</keyword>
<evidence type="ECO:0000256" key="2">
    <source>
        <dbReference type="SAM" id="Phobius"/>
    </source>
</evidence>
<comment type="similarity">
    <text evidence="1">Belongs to the TMEM121 family.</text>
</comment>
<dbReference type="InterPro" id="IPR032776">
    <property type="entry name" value="CECR6/TMEM121"/>
</dbReference>
<dbReference type="AlphaFoldDB" id="A0A9X0CP35"/>
<evidence type="ECO:0000313" key="4">
    <source>
        <dbReference type="Proteomes" id="UP001163046"/>
    </source>
</evidence>
<dbReference type="PANTHER" id="PTHR47399:SF1">
    <property type="entry name" value="TRANSMEMBRANE PROTEIN 121B"/>
    <property type="match status" value="1"/>
</dbReference>
<gene>
    <name evidence="3" type="ORF">OS493_029416</name>
</gene>
<dbReference type="Pfam" id="PF14997">
    <property type="entry name" value="CECR6_TMEM121"/>
    <property type="match status" value="1"/>
</dbReference>
<keyword evidence="2" id="KW-0812">Transmembrane</keyword>
<dbReference type="PANTHER" id="PTHR47399">
    <property type="entry name" value="TRANSMEMBRANE PROTEIN 121B"/>
    <property type="match status" value="1"/>
</dbReference>
<dbReference type="OrthoDB" id="5963274at2759"/>
<name>A0A9X0CP35_9CNID</name>
<dbReference type="Proteomes" id="UP001163046">
    <property type="component" value="Unassembled WGS sequence"/>
</dbReference>
<feature type="transmembrane region" description="Helical" evidence="2">
    <location>
        <begin position="235"/>
        <end position="251"/>
    </location>
</feature>
<feature type="transmembrane region" description="Helical" evidence="2">
    <location>
        <begin position="7"/>
        <end position="27"/>
    </location>
</feature>
<sequence length="267" mass="29608">MAFFASWVGRVVFFALTVTQGGFLAAYPAKYENNSNWCVVAASFAPAVIVWCYLIIVSKAKLRWLFHVWGLYILALVTNIGIVFGVVGDRIDKDKLLGPNTLKMVLCITPLLLLLLLNTAGDSEETDQHRELVSTLSVQMAIDLFDAVDMIDIVLEENEHGVGISVAFGAAMIVVACFSLFLSPLQMAEYKMSNSGKPKIRFRIALLRNIVQMVFVNLVFLVIRAVVFFKYGKDASIFIAKNGIAIILSLLKIRQLRGRARCLGPEN</sequence>
<accession>A0A9X0CP35</accession>
<feature type="transmembrane region" description="Helical" evidence="2">
    <location>
        <begin position="161"/>
        <end position="185"/>
    </location>
</feature>
<keyword evidence="2" id="KW-0472">Membrane</keyword>
<evidence type="ECO:0000313" key="3">
    <source>
        <dbReference type="EMBL" id="KAJ7370872.1"/>
    </source>
</evidence>
<dbReference type="EMBL" id="MU826855">
    <property type="protein sequence ID" value="KAJ7370872.1"/>
    <property type="molecule type" value="Genomic_DNA"/>
</dbReference>
<feature type="transmembrane region" description="Helical" evidence="2">
    <location>
        <begin position="206"/>
        <end position="229"/>
    </location>
</feature>
<reference evidence="3" key="1">
    <citation type="submission" date="2023-01" db="EMBL/GenBank/DDBJ databases">
        <title>Genome assembly of the deep-sea coral Lophelia pertusa.</title>
        <authorList>
            <person name="Herrera S."/>
            <person name="Cordes E."/>
        </authorList>
    </citation>
    <scope>NUCLEOTIDE SEQUENCE</scope>
    <source>
        <strain evidence="3">USNM1676648</strain>
        <tissue evidence="3">Polyp</tissue>
    </source>
</reference>
<protein>
    <submittedName>
        <fullName evidence="3">Uncharacterized protein</fullName>
    </submittedName>
</protein>
<evidence type="ECO:0000256" key="1">
    <source>
        <dbReference type="ARBA" id="ARBA00007711"/>
    </source>
</evidence>
<feature type="transmembrane region" description="Helical" evidence="2">
    <location>
        <begin position="64"/>
        <end position="88"/>
    </location>
</feature>
<keyword evidence="4" id="KW-1185">Reference proteome</keyword>
<proteinExistence type="inferred from homology"/>
<feature type="transmembrane region" description="Helical" evidence="2">
    <location>
        <begin position="39"/>
        <end position="57"/>
    </location>
</feature>
<comment type="caution">
    <text evidence="3">The sequence shown here is derived from an EMBL/GenBank/DDBJ whole genome shotgun (WGS) entry which is preliminary data.</text>
</comment>
<dbReference type="InterPro" id="IPR026624">
    <property type="entry name" value="CECR6"/>
</dbReference>
<organism evidence="3 4">
    <name type="scientific">Desmophyllum pertusum</name>
    <dbReference type="NCBI Taxonomy" id="174260"/>
    <lineage>
        <taxon>Eukaryota</taxon>
        <taxon>Metazoa</taxon>
        <taxon>Cnidaria</taxon>
        <taxon>Anthozoa</taxon>
        <taxon>Hexacorallia</taxon>
        <taxon>Scleractinia</taxon>
        <taxon>Caryophylliina</taxon>
        <taxon>Caryophylliidae</taxon>
        <taxon>Desmophyllum</taxon>
    </lineage>
</organism>